<dbReference type="InterPro" id="IPR006287">
    <property type="entry name" value="DJ-1"/>
</dbReference>
<dbReference type="CDD" id="cd03135">
    <property type="entry name" value="GATase1_DJ-1"/>
    <property type="match status" value="1"/>
</dbReference>
<protein>
    <submittedName>
        <fullName evidence="2">PARK7</fullName>
    </submittedName>
</protein>
<organism evidence="2 3">
    <name type="scientific">Cordylochernes scorpioides</name>
    <dbReference type="NCBI Taxonomy" id="51811"/>
    <lineage>
        <taxon>Eukaryota</taxon>
        <taxon>Metazoa</taxon>
        <taxon>Ecdysozoa</taxon>
        <taxon>Arthropoda</taxon>
        <taxon>Chelicerata</taxon>
        <taxon>Arachnida</taxon>
        <taxon>Pseudoscorpiones</taxon>
        <taxon>Cheliferoidea</taxon>
        <taxon>Chernetidae</taxon>
        <taxon>Cordylochernes</taxon>
    </lineage>
</organism>
<dbReference type="Pfam" id="PF01965">
    <property type="entry name" value="DJ-1_PfpI"/>
    <property type="match status" value="1"/>
</dbReference>
<dbReference type="PANTHER" id="PTHR48094:SF12">
    <property type="entry name" value="PARKINSON DISEASE PROTEIN 7 HOMOLOG"/>
    <property type="match status" value="1"/>
</dbReference>
<feature type="domain" description="DJ-1/PfpI" evidence="1">
    <location>
        <begin position="42"/>
        <end position="217"/>
    </location>
</feature>
<dbReference type="InterPro" id="IPR002818">
    <property type="entry name" value="DJ-1/PfpI"/>
</dbReference>
<evidence type="ECO:0000313" key="2">
    <source>
        <dbReference type="EMBL" id="UYV68558.1"/>
    </source>
</evidence>
<dbReference type="EMBL" id="CP092868">
    <property type="protein sequence ID" value="UYV68558.1"/>
    <property type="molecule type" value="Genomic_DNA"/>
</dbReference>
<dbReference type="Gene3D" id="3.40.50.880">
    <property type="match status" value="1"/>
</dbReference>
<accession>A0ABY6KIV9</accession>
<dbReference type="SUPFAM" id="SSF52317">
    <property type="entry name" value="Class I glutamine amidotransferase-like"/>
    <property type="match status" value="1"/>
</dbReference>
<evidence type="ECO:0000313" key="3">
    <source>
        <dbReference type="Proteomes" id="UP001235939"/>
    </source>
</evidence>
<keyword evidence="3" id="KW-1185">Reference proteome</keyword>
<reference evidence="2 3" key="1">
    <citation type="submission" date="2022-01" db="EMBL/GenBank/DDBJ databases">
        <title>A chromosomal length assembly of Cordylochernes scorpioides.</title>
        <authorList>
            <person name="Zeh D."/>
            <person name="Zeh J."/>
        </authorList>
    </citation>
    <scope>NUCLEOTIDE SEQUENCE [LARGE SCALE GENOMIC DNA]</scope>
    <source>
        <strain evidence="2">IN4F17</strain>
        <tissue evidence="2">Whole Body</tissue>
    </source>
</reference>
<dbReference type="NCBIfam" id="TIGR01383">
    <property type="entry name" value="not_thiJ"/>
    <property type="match status" value="1"/>
</dbReference>
<dbReference type="Proteomes" id="UP001235939">
    <property type="component" value="Chromosome 06"/>
</dbReference>
<gene>
    <name evidence="2" type="ORF">LAZ67_6000103</name>
</gene>
<dbReference type="PANTHER" id="PTHR48094">
    <property type="entry name" value="PROTEIN/NUCLEIC ACID DEGLYCASE DJ-1-RELATED"/>
    <property type="match status" value="1"/>
</dbReference>
<proteinExistence type="predicted"/>
<dbReference type="InterPro" id="IPR050325">
    <property type="entry name" value="Prot/Nucl_acid_deglycase"/>
</dbReference>
<dbReference type="InterPro" id="IPR029062">
    <property type="entry name" value="Class_I_gatase-like"/>
</dbReference>
<sequence>MLGLLKLGKVCFGRSPDLRGLFLIPALKHQIYFQSTIREMSKKALVIIANGSEEMEAVIAIDVLRRGNCKKEECGDQVEVTVAGLEGPQPVECSRQVNIVPDVSLADVDSSKVYDVMVLPGGLKGSESFAKSPLVKSLLTEQYQNGRLVAAICAAPIALKAHNIAAGHTITSYPAMKQQLQEGELYKYSEDKVVVDRNVVTSRGPGTAYDFGLKLVELLQGAQAAQDIRKAMLVE</sequence>
<evidence type="ECO:0000259" key="1">
    <source>
        <dbReference type="Pfam" id="PF01965"/>
    </source>
</evidence>
<name>A0ABY6KIV9_9ARAC</name>